<gene>
    <name evidence="1" type="ORF">C8N46_101820</name>
</gene>
<protein>
    <submittedName>
        <fullName evidence="1">Uncharacterized protein</fullName>
    </submittedName>
</protein>
<sequence length="91" mass="9977">MKKKKLKNLVLLKRKISNLQLLYKKIGGTNTIETETEVETNPSLITIVLACPTEVVDCISQNFTDCATNGGTVKAPPPTEYHTCNCNQPGL</sequence>
<dbReference type="OrthoDB" id="1465097at2"/>
<evidence type="ECO:0000313" key="2">
    <source>
        <dbReference type="Proteomes" id="UP000244090"/>
    </source>
</evidence>
<organism evidence="1 2">
    <name type="scientific">Kordia periserrulae</name>
    <dbReference type="NCBI Taxonomy" id="701523"/>
    <lineage>
        <taxon>Bacteria</taxon>
        <taxon>Pseudomonadati</taxon>
        <taxon>Bacteroidota</taxon>
        <taxon>Flavobacteriia</taxon>
        <taxon>Flavobacteriales</taxon>
        <taxon>Flavobacteriaceae</taxon>
        <taxon>Kordia</taxon>
    </lineage>
</organism>
<dbReference type="EMBL" id="QBKT01000001">
    <property type="protein sequence ID" value="PTX64209.1"/>
    <property type="molecule type" value="Genomic_DNA"/>
</dbReference>
<proteinExistence type="predicted"/>
<accession>A0A2T6C7A7</accession>
<keyword evidence="2" id="KW-1185">Reference proteome</keyword>
<dbReference type="AlphaFoldDB" id="A0A2T6C7A7"/>
<reference evidence="1 2" key="1">
    <citation type="submission" date="2018-04" db="EMBL/GenBank/DDBJ databases">
        <title>Genomic Encyclopedia of Archaeal and Bacterial Type Strains, Phase II (KMG-II): from individual species to whole genera.</title>
        <authorList>
            <person name="Goeker M."/>
        </authorList>
    </citation>
    <scope>NUCLEOTIDE SEQUENCE [LARGE SCALE GENOMIC DNA]</scope>
    <source>
        <strain evidence="1 2">DSM 25731</strain>
    </source>
</reference>
<dbReference type="RefSeq" id="WP_108113549.1">
    <property type="nucleotide sequence ID" value="NZ_QBKT01000001.1"/>
</dbReference>
<evidence type="ECO:0000313" key="1">
    <source>
        <dbReference type="EMBL" id="PTX64209.1"/>
    </source>
</evidence>
<comment type="caution">
    <text evidence="1">The sequence shown here is derived from an EMBL/GenBank/DDBJ whole genome shotgun (WGS) entry which is preliminary data.</text>
</comment>
<name>A0A2T6C7A7_9FLAO</name>
<dbReference type="Proteomes" id="UP000244090">
    <property type="component" value="Unassembled WGS sequence"/>
</dbReference>